<evidence type="ECO:0000256" key="2">
    <source>
        <dbReference type="ARBA" id="ARBA00023287"/>
    </source>
</evidence>
<organism evidence="4 5">
    <name type="scientific">Enterococcus villorum</name>
    <dbReference type="NCBI Taxonomy" id="112904"/>
    <lineage>
        <taxon>Bacteria</taxon>
        <taxon>Bacillati</taxon>
        <taxon>Bacillota</taxon>
        <taxon>Bacilli</taxon>
        <taxon>Lactobacillales</taxon>
        <taxon>Enterococcaceae</taxon>
        <taxon>Enterococcus</taxon>
    </lineage>
</organism>
<reference evidence="4 5" key="1">
    <citation type="journal article" date="2017" name="BMC Microbiol.">
        <title>Comparative genomics of Enterococcus spp. isolated from bovine feces.</title>
        <authorList>
            <person name="Beukers A.G."/>
            <person name="Zaheer R."/>
            <person name="Goji N."/>
            <person name="Amoako K.K."/>
            <person name="Chaves A.V."/>
            <person name="Ward M.P."/>
            <person name="McAllister T.A."/>
        </authorList>
    </citation>
    <scope>NUCLEOTIDE SEQUENCE [LARGE SCALE GENOMIC DNA]</scope>
    <source>
        <strain evidence="4 5">F1129D 143</strain>
    </source>
</reference>
<protein>
    <submittedName>
        <fullName evidence="4">Competence protein ComGF</fullName>
    </submittedName>
</protein>
<dbReference type="Pfam" id="PF15980">
    <property type="entry name" value="ComGF"/>
    <property type="match status" value="1"/>
</dbReference>
<name>A0A1V8YKL6_9ENTE</name>
<dbReference type="OrthoDB" id="2185379at2"/>
<proteinExistence type="predicted"/>
<dbReference type="AlphaFoldDB" id="A0A1V8YKL6"/>
<dbReference type="GO" id="GO:0009986">
    <property type="term" value="C:cell surface"/>
    <property type="evidence" value="ECO:0007669"/>
    <property type="project" value="UniProtKB-SubCell"/>
</dbReference>
<comment type="subcellular location">
    <subcellularLocation>
        <location evidence="1">Cell surface</location>
    </subcellularLocation>
</comment>
<feature type="transmembrane region" description="Helical" evidence="3">
    <location>
        <begin position="12"/>
        <end position="33"/>
    </location>
</feature>
<evidence type="ECO:0000256" key="1">
    <source>
        <dbReference type="ARBA" id="ARBA00004241"/>
    </source>
</evidence>
<dbReference type="EMBL" id="MJEA01000022">
    <property type="protein sequence ID" value="OQO67982.1"/>
    <property type="molecule type" value="Genomic_DNA"/>
</dbReference>
<dbReference type="Proteomes" id="UP000192477">
    <property type="component" value="Unassembled WGS sequence"/>
</dbReference>
<dbReference type="InterPro" id="IPR016977">
    <property type="entry name" value="ComGF"/>
</dbReference>
<dbReference type="NCBIfam" id="TIGR02532">
    <property type="entry name" value="IV_pilin_GFxxxE"/>
    <property type="match status" value="1"/>
</dbReference>
<dbReference type="STRING" id="112904.BH747_13130"/>
<comment type="caution">
    <text evidence="4">The sequence shown here is derived from an EMBL/GenBank/DDBJ whole genome shotgun (WGS) entry which is preliminary data.</text>
</comment>
<sequence length="142" mass="16757">MPKYKTKHAFTLIECLISLLALSTILLSINLLIHQTVQIDHYLKRKDQKEWLIFLAQFEEEIKGGTNVVIKENRIHYEKKEKDFIVEQYQNMIRKREKAGGHQPMLTQVKKWEVRDSAVAIILLVEFENGEKNEGIWTKSFT</sequence>
<keyword evidence="3" id="KW-0812">Transmembrane</keyword>
<gene>
    <name evidence="4" type="ORF">BH747_13130</name>
</gene>
<evidence type="ECO:0000313" key="5">
    <source>
        <dbReference type="Proteomes" id="UP000192477"/>
    </source>
</evidence>
<keyword evidence="3" id="KW-1133">Transmembrane helix</keyword>
<keyword evidence="2" id="KW-0178">Competence</keyword>
<accession>A0A1V8YKL6</accession>
<keyword evidence="3" id="KW-0472">Membrane</keyword>
<evidence type="ECO:0000313" key="4">
    <source>
        <dbReference type="EMBL" id="OQO67982.1"/>
    </source>
</evidence>
<evidence type="ECO:0000256" key="3">
    <source>
        <dbReference type="SAM" id="Phobius"/>
    </source>
</evidence>
<dbReference type="NCBIfam" id="NF041002">
    <property type="entry name" value="pilin_ComGF"/>
    <property type="match status" value="1"/>
</dbReference>
<dbReference type="GO" id="GO:0030420">
    <property type="term" value="P:establishment of competence for transformation"/>
    <property type="evidence" value="ECO:0007669"/>
    <property type="project" value="UniProtKB-KW"/>
</dbReference>
<dbReference type="InterPro" id="IPR012902">
    <property type="entry name" value="N_methyl_site"/>
</dbReference>
<dbReference type="RefSeq" id="WP_081185021.1">
    <property type="nucleotide sequence ID" value="NZ_MJEA01000022.1"/>
</dbReference>